<sequence length="257" mass="29543">MKKHNQLNILISGANDGIGYYMVESFLKQGHNVFVLDVKIDNLQHLSKIYDENKLMYVQCDVSQENQVEESIEHAISTFKKIDYMIHNACLCTFASFNDTQIETFKKVFDVNYYGAVHLIRHILPLFEKQNKGDIFVTSSGVGIMGFKNISPYSSSKGALESLVKCLNLEYKHTNISFHIIHPPLTRTASSKGLTVPNEFMAKPEVVGYGLSKRIHRRKWIITFTRRNRFTVFLMYLLPISMGKLLSSMTDKYAKRQ</sequence>
<accession>A0AAW6U5X5</accession>
<gene>
    <name evidence="3" type="ORF">QJ521_06745</name>
</gene>
<keyword evidence="4" id="KW-1185">Reference proteome</keyword>
<dbReference type="EMBL" id="JASCXW010000022">
    <property type="protein sequence ID" value="MDI6453255.1"/>
    <property type="molecule type" value="Genomic_DNA"/>
</dbReference>
<reference evidence="3" key="1">
    <citation type="submission" date="2023-05" db="EMBL/GenBank/DDBJ databases">
        <title>Mariniplasma microaerophilum sp. nov., a novel anaerobic mollicute isolated from terrestrial mud volcano, Taman Peninsula, Russia.</title>
        <authorList>
            <person name="Khomyakova M.A."/>
            <person name="Merkel A.Y."/>
            <person name="Slobodkin A.I."/>
        </authorList>
    </citation>
    <scope>NUCLEOTIDE SEQUENCE</scope>
    <source>
        <strain evidence="3">M4Ah</strain>
    </source>
</reference>
<dbReference type="SUPFAM" id="SSF51735">
    <property type="entry name" value="NAD(P)-binding Rossmann-fold domains"/>
    <property type="match status" value="1"/>
</dbReference>
<evidence type="ECO:0000313" key="3">
    <source>
        <dbReference type="EMBL" id="MDI6453255.1"/>
    </source>
</evidence>
<dbReference type="EC" id="1.-.-.-" evidence="3"/>
<dbReference type="PRINTS" id="PR00081">
    <property type="entry name" value="GDHRDH"/>
</dbReference>
<protein>
    <submittedName>
        <fullName evidence="3">SDR family oxidoreductase</fullName>
        <ecNumber evidence="3">1.-.-.-</ecNumber>
    </submittedName>
</protein>
<dbReference type="Proteomes" id="UP001431532">
    <property type="component" value="Unassembled WGS sequence"/>
</dbReference>
<evidence type="ECO:0000256" key="1">
    <source>
        <dbReference type="ARBA" id="ARBA00006484"/>
    </source>
</evidence>
<name>A0AAW6U5X5_9MOLU</name>
<evidence type="ECO:0000313" key="4">
    <source>
        <dbReference type="Proteomes" id="UP001431532"/>
    </source>
</evidence>
<dbReference type="PANTHER" id="PTHR44196:SF1">
    <property type="entry name" value="DEHYDROGENASE_REDUCTASE SDR FAMILY MEMBER 7B"/>
    <property type="match status" value="1"/>
</dbReference>
<dbReference type="Gene3D" id="3.40.50.720">
    <property type="entry name" value="NAD(P)-binding Rossmann-like Domain"/>
    <property type="match status" value="1"/>
</dbReference>
<dbReference type="AlphaFoldDB" id="A0AAW6U5X5"/>
<dbReference type="Pfam" id="PF00106">
    <property type="entry name" value="adh_short"/>
    <property type="match status" value="1"/>
</dbReference>
<dbReference type="RefSeq" id="WP_282839685.1">
    <property type="nucleotide sequence ID" value="NZ_JASCXW010000022.1"/>
</dbReference>
<organism evidence="3 4">
    <name type="scientific">Peloplasma aerotolerans</name>
    <dbReference type="NCBI Taxonomy" id="3044389"/>
    <lineage>
        <taxon>Bacteria</taxon>
        <taxon>Bacillati</taxon>
        <taxon>Mycoplasmatota</taxon>
        <taxon>Mollicutes</taxon>
        <taxon>Acholeplasmatales</taxon>
        <taxon>Acholeplasmataceae</taxon>
        <taxon>Peloplasma</taxon>
    </lineage>
</organism>
<dbReference type="GO" id="GO:0016020">
    <property type="term" value="C:membrane"/>
    <property type="evidence" value="ECO:0007669"/>
    <property type="project" value="TreeGrafter"/>
</dbReference>
<keyword evidence="2 3" id="KW-0560">Oxidoreductase</keyword>
<evidence type="ECO:0000256" key="2">
    <source>
        <dbReference type="ARBA" id="ARBA00023002"/>
    </source>
</evidence>
<dbReference type="InterPro" id="IPR002347">
    <property type="entry name" value="SDR_fam"/>
</dbReference>
<proteinExistence type="inferred from homology"/>
<dbReference type="GO" id="GO:0016491">
    <property type="term" value="F:oxidoreductase activity"/>
    <property type="evidence" value="ECO:0007669"/>
    <property type="project" value="UniProtKB-KW"/>
</dbReference>
<comment type="similarity">
    <text evidence="1">Belongs to the short-chain dehydrogenases/reductases (SDR) family.</text>
</comment>
<dbReference type="InterPro" id="IPR036291">
    <property type="entry name" value="NAD(P)-bd_dom_sf"/>
</dbReference>
<comment type="caution">
    <text evidence="3">The sequence shown here is derived from an EMBL/GenBank/DDBJ whole genome shotgun (WGS) entry which is preliminary data.</text>
</comment>
<dbReference type="PANTHER" id="PTHR44196">
    <property type="entry name" value="DEHYDROGENASE/REDUCTASE SDR FAMILY MEMBER 7B"/>
    <property type="match status" value="1"/>
</dbReference>
<dbReference type="CDD" id="cd05233">
    <property type="entry name" value="SDR_c"/>
    <property type="match status" value="1"/>
</dbReference>